<dbReference type="GO" id="GO:0008841">
    <property type="term" value="F:dihydrofolate synthase activity"/>
    <property type="evidence" value="ECO:0007669"/>
    <property type="project" value="TreeGrafter"/>
</dbReference>
<dbReference type="Gene3D" id="3.40.1190.10">
    <property type="entry name" value="Mur-like, catalytic domain"/>
    <property type="match status" value="1"/>
</dbReference>
<dbReference type="AlphaFoldDB" id="A0A381P5W1"/>
<comment type="catalytic activity">
    <reaction evidence="9">
        <text>(6S)-5,6,7,8-tetrahydrofolyl-(gamma-L-Glu)(n) + L-glutamate + ATP = (6S)-5,6,7,8-tetrahydrofolyl-(gamma-L-Glu)(n+1) + ADP + phosphate + H(+)</text>
        <dbReference type="Rhea" id="RHEA:10580"/>
        <dbReference type="Rhea" id="RHEA-COMP:14738"/>
        <dbReference type="Rhea" id="RHEA-COMP:14740"/>
        <dbReference type="ChEBI" id="CHEBI:15378"/>
        <dbReference type="ChEBI" id="CHEBI:29985"/>
        <dbReference type="ChEBI" id="CHEBI:30616"/>
        <dbReference type="ChEBI" id="CHEBI:43474"/>
        <dbReference type="ChEBI" id="CHEBI:141005"/>
        <dbReference type="ChEBI" id="CHEBI:456216"/>
        <dbReference type="EC" id="6.3.2.17"/>
    </reaction>
</comment>
<evidence type="ECO:0000256" key="3">
    <source>
        <dbReference type="ARBA" id="ARBA00013025"/>
    </source>
</evidence>
<dbReference type="PROSITE" id="PS01011">
    <property type="entry name" value="FOLYLPOLYGLU_SYNT_1"/>
    <property type="match status" value="1"/>
</dbReference>
<accession>A0A381P5W1</accession>
<dbReference type="Pfam" id="PF08245">
    <property type="entry name" value="Mur_ligase_M"/>
    <property type="match status" value="1"/>
</dbReference>
<comment type="cofactor">
    <cofactor evidence="1">
        <name>Mg(2+)</name>
        <dbReference type="ChEBI" id="CHEBI:18420"/>
    </cofactor>
</comment>
<dbReference type="PANTHER" id="PTHR11136:SF0">
    <property type="entry name" value="DIHYDROFOLATE SYNTHETASE-RELATED"/>
    <property type="match status" value="1"/>
</dbReference>
<evidence type="ECO:0000256" key="6">
    <source>
        <dbReference type="ARBA" id="ARBA00022741"/>
    </source>
</evidence>
<dbReference type="PROSITE" id="PS01012">
    <property type="entry name" value="FOLYLPOLYGLU_SYNT_2"/>
    <property type="match status" value="1"/>
</dbReference>
<comment type="similarity">
    <text evidence="2">Belongs to the folylpolyglutamate synthase family.</text>
</comment>
<keyword evidence="7" id="KW-0067">ATP-binding</keyword>
<dbReference type="InterPro" id="IPR018109">
    <property type="entry name" value="Folylpolyglutamate_synth_CS"/>
</dbReference>
<keyword evidence="5" id="KW-0479">Metal-binding</keyword>
<dbReference type="GO" id="GO:0004326">
    <property type="term" value="F:tetrahydrofolylpolyglutamate synthase activity"/>
    <property type="evidence" value="ECO:0007669"/>
    <property type="project" value="UniProtKB-EC"/>
</dbReference>
<dbReference type="GO" id="GO:0046872">
    <property type="term" value="F:metal ion binding"/>
    <property type="evidence" value="ECO:0007669"/>
    <property type="project" value="UniProtKB-KW"/>
</dbReference>
<dbReference type="InterPro" id="IPR036565">
    <property type="entry name" value="Mur-like_cat_sf"/>
</dbReference>
<evidence type="ECO:0000256" key="5">
    <source>
        <dbReference type="ARBA" id="ARBA00022723"/>
    </source>
</evidence>
<evidence type="ECO:0000256" key="4">
    <source>
        <dbReference type="ARBA" id="ARBA00022598"/>
    </source>
</evidence>
<gene>
    <name evidence="11" type="ORF">METZ01_LOCUS14828</name>
</gene>
<dbReference type="GO" id="GO:0005524">
    <property type="term" value="F:ATP binding"/>
    <property type="evidence" value="ECO:0007669"/>
    <property type="project" value="UniProtKB-KW"/>
</dbReference>
<dbReference type="SUPFAM" id="SSF53244">
    <property type="entry name" value="MurD-like peptide ligases, peptide-binding domain"/>
    <property type="match status" value="1"/>
</dbReference>
<reference evidence="11" key="1">
    <citation type="submission" date="2018-05" db="EMBL/GenBank/DDBJ databases">
        <authorList>
            <person name="Lanie J.A."/>
            <person name="Ng W.-L."/>
            <person name="Kazmierczak K.M."/>
            <person name="Andrzejewski T.M."/>
            <person name="Davidsen T.M."/>
            <person name="Wayne K.J."/>
            <person name="Tettelin H."/>
            <person name="Glass J.I."/>
            <person name="Rusch D."/>
            <person name="Podicherti R."/>
            <person name="Tsui H.-C.T."/>
            <person name="Winkler M.E."/>
        </authorList>
    </citation>
    <scope>NUCLEOTIDE SEQUENCE</scope>
</reference>
<evidence type="ECO:0000256" key="2">
    <source>
        <dbReference type="ARBA" id="ARBA00008276"/>
    </source>
</evidence>
<evidence type="ECO:0000313" key="11">
    <source>
        <dbReference type="EMBL" id="SUZ61974.1"/>
    </source>
</evidence>
<dbReference type="EMBL" id="UINC01000839">
    <property type="protein sequence ID" value="SUZ61974.1"/>
    <property type="molecule type" value="Genomic_DNA"/>
</dbReference>
<proteinExistence type="inferred from homology"/>
<keyword evidence="6" id="KW-0547">Nucleotide-binding</keyword>
<feature type="domain" description="Mur ligase central" evidence="10">
    <location>
        <begin position="16"/>
        <end position="227"/>
    </location>
</feature>
<evidence type="ECO:0000259" key="10">
    <source>
        <dbReference type="Pfam" id="PF08245"/>
    </source>
</evidence>
<name>A0A381P5W1_9ZZZZ</name>
<keyword evidence="4" id="KW-0436">Ligase</keyword>
<keyword evidence="8" id="KW-0460">Magnesium</keyword>
<dbReference type="PANTHER" id="PTHR11136">
    <property type="entry name" value="FOLYLPOLYGLUTAMATE SYNTHASE-RELATED"/>
    <property type="match status" value="1"/>
</dbReference>
<organism evidence="11">
    <name type="scientific">marine metagenome</name>
    <dbReference type="NCBI Taxonomy" id="408172"/>
    <lineage>
        <taxon>unclassified sequences</taxon>
        <taxon>metagenomes</taxon>
        <taxon>ecological metagenomes</taxon>
    </lineage>
</organism>
<dbReference type="FunFam" id="3.40.1190.10:FF:000011">
    <property type="entry name" value="Folylpolyglutamate synthase/dihydrofolate synthase"/>
    <property type="match status" value="1"/>
</dbReference>
<evidence type="ECO:0000256" key="9">
    <source>
        <dbReference type="ARBA" id="ARBA00047493"/>
    </source>
</evidence>
<dbReference type="InterPro" id="IPR013221">
    <property type="entry name" value="Mur_ligase_cen"/>
</dbReference>
<evidence type="ECO:0000256" key="1">
    <source>
        <dbReference type="ARBA" id="ARBA00001946"/>
    </source>
</evidence>
<dbReference type="NCBIfam" id="TIGR01499">
    <property type="entry name" value="folC"/>
    <property type="match status" value="1"/>
</dbReference>
<dbReference type="EC" id="6.3.2.17" evidence="3"/>
<sequence length="390" mass="43479">MNRCGNPHNKLKTIHIAGTNGKGSTAAILQSILRTAGLKVGLYTSPHLVNFNERIRVNGIPISDDFIIEFMKMLNDDIDEIKSTFFETTTVLALYNFFIEKVDVAIIEAGLGGRLDSTNILEPNLTIITSIDIDHQNILGETINEIAFEKAGIIKKDTPVITSNQPKEVLDVLIGRAKILNSKIEIVNNPDKIIVDRFFTNFVVENKEFSIPLLGEHQAYNASLAIRASSLFMDGLSYQTINDGLKNTIWPGRFQLLDKKLPIFYDVAHNSAGINTIRSTLKSLNAINYIGLIIIKKDKEVDLIANALNGLFDELIISTLPNSQLMDKTELFNSLKSNNIKCKVIYPIEKAFCYISDKAEKGGISIIFGSHYAAKSIYKFFEINFDNVSI</sequence>
<evidence type="ECO:0000256" key="7">
    <source>
        <dbReference type="ARBA" id="ARBA00022840"/>
    </source>
</evidence>
<dbReference type="GO" id="GO:0005737">
    <property type="term" value="C:cytoplasm"/>
    <property type="evidence" value="ECO:0007669"/>
    <property type="project" value="TreeGrafter"/>
</dbReference>
<dbReference type="InterPro" id="IPR036615">
    <property type="entry name" value="Mur_ligase_C_dom_sf"/>
</dbReference>
<dbReference type="Gene3D" id="3.90.190.20">
    <property type="entry name" value="Mur ligase, C-terminal domain"/>
    <property type="match status" value="1"/>
</dbReference>
<protein>
    <recommendedName>
        <fullName evidence="3">tetrahydrofolate synthase</fullName>
        <ecNumber evidence="3">6.3.2.17</ecNumber>
    </recommendedName>
</protein>
<evidence type="ECO:0000256" key="8">
    <source>
        <dbReference type="ARBA" id="ARBA00022842"/>
    </source>
</evidence>
<dbReference type="SUPFAM" id="SSF53623">
    <property type="entry name" value="MurD-like peptide ligases, catalytic domain"/>
    <property type="match status" value="1"/>
</dbReference>
<dbReference type="PIRSF" id="PIRSF001563">
    <property type="entry name" value="Folylpolyglu_synth"/>
    <property type="match status" value="1"/>
</dbReference>
<dbReference type="InterPro" id="IPR001645">
    <property type="entry name" value="Folylpolyglutamate_synth"/>
</dbReference>